<dbReference type="InterPro" id="IPR011701">
    <property type="entry name" value="MFS"/>
</dbReference>
<feature type="transmembrane region" description="Helical" evidence="7">
    <location>
        <begin position="206"/>
        <end position="224"/>
    </location>
</feature>
<dbReference type="Gene3D" id="1.20.1250.20">
    <property type="entry name" value="MFS general substrate transporter like domains"/>
    <property type="match status" value="1"/>
</dbReference>
<dbReference type="GO" id="GO:0022857">
    <property type="term" value="F:transmembrane transporter activity"/>
    <property type="evidence" value="ECO:0007669"/>
    <property type="project" value="InterPro"/>
</dbReference>
<evidence type="ECO:0000259" key="8">
    <source>
        <dbReference type="PROSITE" id="PS50850"/>
    </source>
</evidence>
<dbReference type="FunFam" id="1.20.1250.20:FF:000082">
    <property type="entry name" value="MFS multidrug transporter, putative"/>
    <property type="match status" value="1"/>
</dbReference>
<feature type="transmembrane region" description="Helical" evidence="7">
    <location>
        <begin position="173"/>
        <end position="194"/>
    </location>
</feature>
<evidence type="ECO:0000256" key="7">
    <source>
        <dbReference type="SAM" id="Phobius"/>
    </source>
</evidence>
<feature type="transmembrane region" description="Helical" evidence="7">
    <location>
        <begin position="262"/>
        <end position="288"/>
    </location>
</feature>
<evidence type="ECO:0000313" key="10">
    <source>
        <dbReference type="Proteomes" id="UP000243015"/>
    </source>
</evidence>
<evidence type="ECO:0000256" key="6">
    <source>
        <dbReference type="ARBA" id="ARBA00023136"/>
    </source>
</evidence>
<comment type="caution">
    <text evidence="9">The sequence shown here is derived from an EMBL/GenBank/DDBJ whole genome shotgun (WGS) entry which is preliminary data.</text>
</comment>
<evidence type="ECO:0000313" key="9">
    <source>
        <dbReference type="EMBL" id="OAL61736.1"/>
    </source>
</evidence>
<name>A0A178EPK3_TRIRU</name>
<dbReference type="GO" id="GO:0005886">
    <property type="term" value="C:plasma membrane"/>
    <property type="evidence" value="ECO:0007669"/>
    <property type="project" value="UniProtKB-SubCell"/>
</dbReference>
<dbReference type="InterPro" id="IPR036259">
    <property type="entry name" value="MFS_trans_sf"/>
</dbReference>
<dbReference type="AlphaFoldDB" id="A0A178EPK3"/>
<comment type="similarity">
    <text evidence="2">Belongs to the major facilitator superfamily.</text>
</comment>
<feature type="transmembrane region" description="Helical" evidence="7">
    <location>
        <begin position="475"/>
        <end position="495"/>
    </location>
</feature>
<dbReference type="PANTHER" id="PTHR23502">
    <property type="entry name" value="MAJOR FACILITATOR SUPERFAMILY"/>
    <property type="match status" value="1"/>
</dbReference>
<feature type="transmembrane region" description="Helical" evidence="7">
    <location>
        <begin position="541"/>
        <end position="564"/>
    </location>
</feature>
<proteinExistence type="inferred from homology"/>
<gene>
    <name evidence="9" type="ORF">A7C99_6305</name>
</gene>
<evidence type="ECO:0000256" key="5">
    <source>
        <dbReference type="ARBA" id="ARBA00022989"/>
    </source>
</evidence>
<dbReference type="Proteomes" id="UP000243015">
    <property type="component" value="Unassembled WGS sequence"/>
</dbReference>
<keyword evidence="6 7" id="KW-0472">Membrane</keyword>
<feature type="transmembrane region" description="Helical" evidence="7">
    <location>
        <begin position="408"/>
        <end position="427"/>
    </location>
</feature>
<evidence type="ECO:0000256" key="2">
    <source>
        <dbReference type="ARBA" id="ARBA00008335"/>
    </source>
</evidence>
<sequence length="578" mass="62973">MRLNMATLGKKHGFRRDEVISPSSSLAFHSWRGLINAYLNSVALYCLQCSLSHHNDSPIYFQAASSLDTAVIFKLDNQNTTASAAPNAMSTTDASTDTVPIEAGPIEETKVADPEVVDWDGPEDPENPHNWPSRKRWAHVVVIAIICLVMNIAPTMCAPSINLLVAEFNIRSFVVSTFAVTLYLLGLSVGPMFISPLSEVYGRLPVYHISNVVFVAFVVGNALSKNIGQFLAFRFLSGCAGGTPMALGGGSIADVTPIQRRAVAMALFSLGPLTGPVLGPVIGGFIAAGKGWRWIFWILAIIGAAATITGFVILRETHPGIILERKATRLRKSTGNLHLRSKLARSQSPRQLLAAALIRPTRLLIRSPILLIISLYVALVFGLMYLLFTTFTDVFEGEYGFTTSTSGLVYLGLGVALVICMLLFGALNERVQAACLKADGATQPRPEYRLVLMIFFSPLVGVGLFIYGWTVHYRVHWIVPIIGTMVMGFGAFFVLMPAQLYLVDLFGSQAAASALGANNLMRYLSSTFLPLAGPKMYKTLHYGWGNTLLGFLALAFVPAPILFYKYGEWLRAKNVVKL</sequence>
<feature type="transmembrane region" description="Helical" evidence="7">
    <location>
        <begin position="369"/>
        <end position="388"/>
    </location>
</feature>
<dbReference type="PANTHER" id="PTHR23502:SF135">
    <property type="entry name" value="MAJOR FACILITATOR SUPERFAMILY (MFS) PROFILE DOMAIN-CONTAINING PROTEIN-RELATED"/>
    <property type="match status" value="1"/>
</dbReference>
<evidence type="ECO:0000256" key="4">
    <source>
        <dbReference type="ARBA" id="ARBA00022692"/>
    </source>
</evidence>
<dbReference type="PROSITE" id="PS50850">
    <property type="entry name" value="MFS"/>
    <property type="match status" value="1"/>
</dbReference>
<protein>
    <submittedName>
        <fullName evidence="9">MFS multidrug transporter</fullName>
    </submittedName>
</protein>
<comment type="subcellular location">
    <subcellularLocation>
        <location evidence="1">Cell membrane</location>
        <topology evidence="1">Multi-pass membrane protein</topology>
    </subcellularLocation>
</comment>
<feature type="domain" description="Major facilitator superfamily (MFS) profile" evidence="8">
    <location>
        <begin position="139"/>
        <end position="570"/>
    </location>
</feature>
<dbReference type="EMBL" id="LHPM01000019">
    <property type="protein sequence ID" value="OAL61736.1"/>
    <property type="molecule type" value="Genomic_DNA"/>
</dbReference>
<keyword evidence="5 7" id="KW-1133">Transmembrane helix</keyword>
<evidence type="ECO:0000256" key="1">
    <source>
        <dbReference type="ARBA" id="ARBA00004651"/>
    </source>
</evidence>
<keyword evidence="3" id="KW-1003">Cell membrane</keyword>
<reference evidence="9 10" key="1">
    <citation type="submission" date="2016-05" db="EMBL/GenBank/DDBJ databases">
        <title>Genome sequencing of Trichophyton rubrum CMCC(F)T1i isolated from hair.</title>
        <authorList>
            <person name="Zhan P."/>
            <person name="Tao Y."/>
            <person name="Liu W."/>
        </authorList>
    </citation>
    <scope>NUCLEOTIDE SEQUENCE [LARGE SCALE GENOMIC DNA]</scope>
    <source>
        <strain evidence="10">CMCC(F)T1i</strain>
    </source>
</reference>
<organism evidence="9 10">
    <name type="scientific">Trichophyton rubrum</name>
    <name type="common">Athlete's foot fungus</name>
    <name type="synonym">Epidermophyton rubrum</name>
    <dbReference type="NCBI Taxonomy" id="5551"/>
    <lineage>
        <taxon>Eukaryota</taxon>
        <taxon>Fungi</taxon>
        <taxon>Dikarya</taxon>
        <taxon>Ascomycota</taxon>
        <taxon>Pezizomycotina</taxon>
        <taxon>Eurotiomycetes</taxon>
        <taxon>Eurotiomycetidae</taxon>
        <taxon>Onygenales</taxon>
        <taxon>Arthrodermataceae</taxon>
        <taxon>Trichophyton</taxon>
    </lineage>
</organism>
<dbReference type="VEuPathDB" id="FungiDB:TERG_02323"/>
<dbReference type="InterPro" id="IPR020846">
    <property type="entry name" value="MFS_dom"/>
</dbReference>
<feature type="transmembrane region" description="Helical" evidence="7">
    <location>
        <begin position="137"/>
        <end position="161"/>
    </location>
</feature>
<dbReference type="CDD" id="cd17323">
    <property type="entry name" value="MFS_Tpo1_MDR_like"/>
    <property type="match status" value="1"/>
</dbReference>
<dbReference type="Pfam" id="PF07690">
    <property type="entry name" value="MFS_1"/>
    <property type="match status" value="1"/>
</dbReference>
<evidence type="ECO:0000256" key="3">
    <source>
        <dbReference type="ARBA" id="ARBA00022475"/>
    </source>
</evidence>
<keyword evidence="4 7" id="KW-0812">Transmembrane</keyword>
<dbReference type="SUPFAM" id="SSF103473">
    <property type="entry name" value="MFS general substrate transporter"/>
    <property type="match status" value="1"/>
</dbReference>
<feature type="transmembrane region" description="Helical" evidence="7">
    <location>
        <begin position="294"/>
        <end position="314"/>
    </location>
</feature>
<accession>A0A178EPK3</accession>
<feature type="transmembrane region" description="Helical" evidence="7">
    <location>
        <begin position="448"/>
        <end position="469"/>
    </location>
</feature>